<dbReference type="AlphaFoldDB" id="A0A5R9FY71"/>
<evidence type="ECO:0000313" key="2">
    <source>
        <dbReference type="Proteomes" id="UP000305906"/>
    </source>
</evidence>
<name>A0A5R9FY71_9ACTN</name>
<gene>
    <name evidence="1" type="ORF">FE633_07210</name>
</gene>
<evidence type="ECO:0000313" key="1">
    <source>
        <dbReference type="EMBL" id="TLS46880.1"/>
    </source>
</evidence>
<dbReference type="EMBL" id="VBZC01000006">
    <property type="protein sequence ID" value="TLS46880.1"/>
    <property type="molecule type" value="Genomic_DNA"/>
</dbReference>
<sequence length="136" mass="15349">MDSWKTLRDLDSEERCKDYGDALNVLEEEYLATEDLACWRSEVVTVAEIDRYQVIDDPDDHSGWLKVKELSAALRRDALLPPVVLAHTTPDERGSYGLLDGRHRFNAALLESRPLIRAWVAHIGCCGGPDADREGR</sequence>
<proteinExistence type="predicted"/>
<dbReference type="InterPro" id="IPR036086">
    <property type="entry name" value="ParB/Sulfiredoxin_sf"/>
</dbReference>
<keyword evidence="2" id="KW-1185">Reference proteome</keyword>
<protein>
    <submittedName>
        <fullName evidence="1">Uncharacterized protein</fullName>
    </submittedName>
</protein>
<organism evidence="1 2">
    <name type="scientific">Streptomyces montanus</name>
    <dbReference type="NCBI Taxonomy" id="2580423"/>
    <lineage>
        <taxon>Bacteria</taxon>
        <taxon>Bacillati</taxon>
        <taxon>Actinomycetota</taxon>
        <taxon>Actinomycetes</taxon>
        <taxon>Kitasatosporales</taxon>
        <taxon>Streptomycetaceae</taxon>
        <taxon>Streptomyces</taxon>
    </lineage>
</organism>
<accession>A0A5R9FY71</accession>
<dbReference type="RefSeq" id="WP_138044248.1">
    <property type="nucleotide sequence ID" value="NZ_VBZC01000006.1"/>
</dbReference>
<comment type="caution">
    <text evidence="1">The sequence shown here is derived from an EMBL/GenBank/DDBJ whole genome shotgun (WGS) entry which is preliminary data.</text>
</comment>
<dbReference type="SUPFAM" id="SSF110849">
    <property type="entry name" value="ParB/Sulfiredoxin"/>
    <property type="match status" value="1"/>
</dbReference>
<reference evidence="1 2" key="1">
    <citation type="submission" date="2019-05" db="EMBL/GenBank/DDBJ databases">
        <title>Streptomyces sp. NEAU-C151, a novel actinomycete isolated from soil.</title>
        <authorList>
            <person name="Han L."/>
            <person name="Jiang H."/>
        </authorList>
    </citation>
    <scope>NUCLEOTIDE SEQUENCE [LARGE SCALE GENOMIC DNA]</scope>
    <source>
        <strain evidence="1 2">NEAU-C151</strain>
    </source>
</reference>
<dbReference type="Proteomes" id="UP000305906">
    <property type="component" value="Unassembled WGS sequence"/>
</dbReference>